<dbReference type="AlphaFoldDB" id="A0A6J1TWB8"/>
<feature type="repeat" description="ANK" evidence="1">
    <location>
        <begin position="208"/>
        <end position="240"/>
    </location>
</feature>
<sequence length="354" mass="38750">MEPGIGRHSIVKPPPPVVGHVSHHNIELSWNLEEQRKGPQEQWLKFSVEGEDPKLHKYGLIYTGYARQHVVEGLEPRTTYRFRLKVTDPKGESVYSSPICVTTTSEPMSGEQLHRAVSRNDLEDVIHILQGRQTVVNTLNKLGFSALMVASQKGYTSLVQVLAENGADVNLKNTSGKDSLMIACFAGHLDIVKYLRSHGASWLSRDFGGCTAMHWATDGGHCDVIDWMIQDGCEVDSRDSGLEWTPLLRLCTLSGKTDVATLLINAGADVNVKDKDGKTPLMVAALNNHEDLVALLLEKGADPDIKNEFGKGALDMAKGLNRQSVVSIIEEKKKQLSNTAVDLASSPLCEESAS</sequence>
<dbReference type="Gene3D" id="2.60.40.10">
    <property type="entry name" value="Immunoglobulins"/>
    <property type="match status" value="1"/>
</dbReference>
<dbReference type="RefSeq" id="XP_026523007.1">
    <property type="nucleotide sequence ID" value="XM_026667222.1"/>
</dbReference>
<name>A0A6J1TWB8_9SAUR</name>
<dbReference type="PROSITE" id="PS50297">
    <property type="entry name" value="ANK_REP_REGION"/>
    <property type="match status" value="4"/>
</dbReference>
<keyword evidence="3" id="KW-1185">Reference proteome</keyword>
<dbReference type="SMART" id="SM00248">
    <property type="entry name" value="ANK"/>
    <property type="match status" value="5"/>
</dbReference>
<dbReference type="CDD" id="cd00063">
    <property type="entry name" value="FN3"/>
    <property type="match status" value="1"/>
</dbReference>
<dbReference type="SUPFAM" id="SSF49265">
    <property type="entry name" value="Fibronectin type III"/>
    <property type="match status" value="1"/>
</dbReference>
<dbReference type="Gene3D" id="1.25.40.20">
    <property type="entry name" value="Ankyrin repeat-containing domain"/>
    <property type="match status" value="2"/>
</dbReference>
<dbReference type="SUPFAM" id="SSF48403">
    <property type="entry name" value="Ankyrin repeat"/>
    <property type="match status" value="1"/>
</dbReference>
<feature type="domain" description="Fibronectin type-III" evidence="2">
    <location>
        <begin position="12"/>
        <end position="107"/>
    </location>
</feature>
<dbReference type="InterPro" id="IPR013783">
    <property type="entry name" value="Ig-like_fold"/>
</dbReference>
<dbReference type="Pfam" id="PF12796">
    <property type="entry name" value="Ank_2"/>
    <property type="match status" value="2"/>
</dbReference>
<feature type="repeat" description="ANK" evidence="1">
    <location>
        <begin position="142"/>
        <end position="174"/>
    </location>
</feature>
<dbReference type="CTD" id="92565"/>
<organism evidence="3 4">
    <name type="scientific">Notechis scutatus</name>
    <name type="common">mainland tiger snake</name>
    <dbReference type="NCBI Taxonomy" id="8663"/>
    <lineage>
        <taxon>Eukaryota</taxon>
        <taxon>Metazoa</taxon>
        <taxon>Chordata</taxon>
        <taxon>Craniata</taxon>
        <taxon>Vertebrata</taxon>
        <taxon>Euteleostomi</taxon>
        <taxon>Lepidosauria</taxon>
        <taxon>Squamata</taxon>
        <taxon>Bifurcata</taxon>
        <taxon>Unidentata</taxon>
        <taxon>Episquamata</taxon>
        <taxon>Toxicofera</taxon>
        <taxon>Serpentes</taxon>
        <taxon>Colubroidea</taxon>
        <taxon>Elapidae</taxon>
        <taxon>Hydrophiinae</taxon>
        <taxon>Notechis</taxon>
    </lineage>
</organism>
<reference evidence="4 5" key="1">
    <citation type="submission" date="2025-04" db="UniProtKB">
        <authorList>
            <consortium name="RefSeq"/>
        </authorList>
    </citation>
    <scope>IDENTIFICATION</scope>
</reference>
<dbReference type="InterPro" id="IPR036770">
    <property type="entry name" value="Ankyrin_rpt-contain_sf"/>
</dbReference>
<evidence type="ECO:0000256" key="1">
    <source>
        <dbReference type="PROSITE-ProRule" id="PRU00023"/>
    </source>
</evidence>
<feature type="repeat" description="ANK" evidence="1">
    <location>
        <begin position="248"/>
        <end position="275"/>
    </location>
</feature>
<accession>A0A6J1TWB8</accession>
<dbReference type="PANTHER" id="PTHR24183:SF1">
    <property type="entry name" value="FIBRONECTIN TYPE 3 AND ANKYRIN REPEAT DOMAINS PROTEIN 1"/>
    <property type="match status" value="1"/>
</dbReference>
<dbReference type="InterPro" id="IPR036116">
    <property type="entry name" value="FN3_sf"/>
</dbReference>
<protein>
    <submittedName>
        <fullName evidence="4 5">Fibronectin type 3 and ankyrin repeat domains protein 1</fullName>
    </submittedName>
</protein>
<evidence type="ECO:0000259" key="2">
    <source>
        <dbReference type="PROSITE" id="PS50853"/>
    </source>
</evidence>
<gene>
    <name evidence="4 5" type="primary">FANK1</name>
</gene>
<evidence type="ECO:0000313" key="3">
    <source>
        <dbReference type="Proteomes" id="UP000504612"/>
    </source>
</evidence>
<dbReference type="InterPro" id="IPR003961">
    <property type="entry name" value="FN3_dom"/>
</dbReference>
<dbReference type="GeneID" id="113411895"/>
<dbReference type="RefSeq" id="XP_026523002.1">
    <property type="nucleotide sequence ID" value="XM_026667217.1"/>
</dbReference>
<dbReference type="GO" id="GO:0042981">
    <property type="term" value="P:regulation of apoptotic process"/>
    <property type="evidence" value="ECO:0007669"/>
    <property type="project" value="TreeGrafter"/>
</dbReference>
<evidence type="ECO:0000313" key="4">
    <source>
        <dbReference type="RefSeq" id="XP_026523002.1"/>
    </source>
</evidence>
<dbReference type="PROSITE" id="PS50853">
    <property type="entry name" value="FN3"/>
    <property type="match status" value="1"/>
</dbReference>
<evidence type="ECO:0000313" key="5">
    <source>
        <dbReference type="RefSeq" id="XP_026523007.1"/>
    </source>
</evidence>
<proteinExistence type="predicted"/>
<dbReference type="SMART" id="SM00060">
    <property type="entry name" value="FN3"/>
    <property type="match status" value="1"/>
</dbReference>
<feature type="repeat" description="ANK" evidence="1">
    <location>
        <begin position="276"/>
        <end position="308"/>
    </location>
</feature>
<feature type="repeat" description="ANK" evidence="1">
    <location>
        <begin position="175"/>
        <end position="207"/>
    </location>
</feature>
<dbReference type="PROSITE" id="PS50088">
    <property type="entry name" value="ANK_REPEAT"/>
    <property type="match status" value="5"/>
</dbReference>
<dbReference type="PANTHER" id="PTHR24183">
    <property type="entry name" value="FIBRONECTIN TYPE 3 AND ANKYRIN REPEAT DOMAINS PROTEIN 1"/>
    <property type="match status" value="1"/>
</dbReference>
<dbReference type="KEGG" id="nss:113411895"/>
<dbReference type="InterPro" id="IPR002110">
    <property type="entry name" value="Ankyrin_rpt"/>
</dbReference>
<dbReference type="PRINTS" id="PR01415">
    <property type="entry name" value="ANKYRIN"/>
</dbReference>
<keyword evidence="1" id="KW-0040">ANK repeat</keyword>
<dbReference type="Proteomes" id="UP000504612">
    <property type="component" value="Unplaced"/>
</dbReference>
<dbReference type="GO" id="GO:0005634">
    <property type="term" value="C:nucleus"/>
    <property type="evidence" value="ECO:0007669"/>
    <property type="project" value="TreeGrafter"/>
</dbReference>